<gene>
    <name evidence="1" type="ORF">HNQ94_000778</name>
</gene>
<keyword evidence="2" id="KW-1185">Reference proteome</keyword>
<dbReference type="InterPro" id="IPR025365">
    <property type="entry name" value="DUF4269"/>
</dbReference>
<evidence type="ECO:0000313" key="1">
    <source>
        <dbReference type="EMBL" id="MBB6452333.1"/>
    </source>
</evidence>
<dbReference type="Pfam" id="PF14091">
    <property type="entry name" value="DUF4269"/>
    <property type="match status" value="1"/>
</dbReference>
<evidence type="ECO:0008006" key="3">
    <source>
        <dbReference type="Google" id="ProtNLM"/>
    </source>
</evidence>
<comment type="caution">
    <text evidence="1">The sequence shown here is derived from an EMBL/GenBank/DDBJ whole genome shotgun (WGS) entry which is preliminary data.</text>
</comment>
<name>A0A841Q1S3_9BACI</name>
<protein>
    <recommendedName>
        <fullName evidence="3">DUF4269 domain-containing protein</fullName>
    </recommendedName>
</protein>
<dbReference type="RefSeq" id="WP_174494997.1">
    <property type="nucleotide sequence ID" value="NZ_CADDWK010000002.1"/>
</dbReference>
<proteinExistence type="predicted"/>
<organism evidence="1 2">
    <name type="scientific">Salirhabdus euzebyi</name>
    <dbReference type="NCBI Taxonomy" id="394506"/>
    <lineage>
        <taxon>Bacteria</taxon>
        <taxon>Bacillati</taxon>
        <taxon>Bacillota</taxon>
        <taxon>Bacilli</taxon>
        <taxon>Bacillales</taxon>
        <taxon>Bacillaceae</taxon>
        <taxon>Salirhabdus</taxon>
    </lineage>
</organism>
<reference evidence="1 2" key="1">
    <citation type="submission" date="2020-08" db="EMBL/GenBank/DDBJ databases">
        <title>Genomic Encyclopedia of Type Strains, Phase IV (KMG-IV): sequencing the most valuable type-strain genomes for metagenomic binning, comparative biology and taxonomic classification.</title>
        <authorList>
            <person name="Goeker M."/>
        </authorList>
    </citation>
    <scope>NUCLEOTIDE SEQUENCE [LARGE SCALE GENOMIC DNA]</scope>
    <source>
        <strain evidence="1 2">DSM 19612</strain>
    </source>
</reference>
<dbReference type="AlphaFoldDB" id="A0A841Q1S3"/>
<dbReference type="Proteomes" id="UP000581688">
    <property type="component" value="Unassembled WGS sequence"/>
</dbReference>
<dbReference type="EMBL" id="JACHGH010000002">
    <property type="protein sequence ID" value="MBB6452333.1"/>
    <property type="molecule type" value="Genomic_DNA"/>
</dbReference>
<sequence length="176" mass="20867">MFETIDYLQYGNEKQRLAYNAIRGLRIIEYLKEYTPILCGTLPIGIDLEGSDLDIIMRVVDFDQFEDKVKSLYRQEENFKLKRRVIREIPVIKANFIYGGFEFELFGQPKPVHEQFAYLHMIIENHILKENPHIREEILNYKNRGYKTEAAFCKVLKLKGDPYIELLQYGRNLGII</sequence>
<evidence type="ECO:0000313" key="2">
    <source>
        <dbReference type="Proteomes" id="UP000581688"/>
    </source>
</evidence>
<accession>A0A841Q1S3</accession>